<comment type="caution">
    <text evidence="2">The sequence shown here is derived from an EMBL/GenBank/DDBJ whole genome shotgun (WGS) entry which is preliminary data.</text>
</comment>
<proteinExistence type="predicted"/>
<protein>
    <submittedName>
        <fullName evidence="2">Uncharacterized protein</fullName>
    </submittedName>
</protein>
<evidence type="ECO:0000313" key="3">
    <source>
        <dbReference type="Proteomes" id="UP001153269"/>
    </source>
</evidence>
<gene>
    <name evidence="2" type="ORF">PLEPLA_LOCUS21112</name>
</gene>
<sequence>MTPARDFPQLTPTAPDTAEDCKRQKIVPSLAHCGRQSRPGMGLVPPPGVCLTRSEHSGHGQLLTHGILQRLLFRVLLCPGWLRHSGEAPSNWAAQRLVAPNLQEPGSQRHHTSHGVSSPDQTHKNEPCFQRSCTTSFLFSLRPGLLRAVGPGLRSLESKSGPRNLRAGRTLAVYRAVIRFL</sequence>
<dbReference type="Proteomes" id="UP001153269">
    <property type="component" value="Unassembled WGS sequence"/>
</dbReference>
<dbReference type="EMBL" id="CADEAL010001508">
    <property type="protein sequence ID" value="CAB1433024.1"/>
    <property type="molecule type" value="Genomic_DNA"/>
</dbReference>
<dbReference type="AlphaFoldDB" id="A0A9N7YQK6"/>
<reference evidence="2" key="1">
    <citation type="submission" date="2020-03" db="EMBL/GenBank/DDBJ databases">
        <authorList>
            <person name="Weist P."/>
        </authorList>
    </citation>
    <scope>NUCLEOTIDE SEQUENCE</scope>
</reference>
<organism evidence="2 3">
    <name type="scientific">Pleuronectes platessa</name>
    <name type="common">European plaice</name>
    <dbReference type="NCBI Taxonomy" id="8262"/>
    <lineage>
        <taxon>Eukaryota</taxon>
        <taxon>Metazoa</taxon>
        <taxon>Chordata</taxon>
        <taxon>Craniata</taxon>
        <taxon>Vertebrata</taxon>
        <taxon>Euteleostomi</taxon>
        <taxon>Actinopterygii</taxon>
        <taxon>Neopterygii</taxon>
        <taxon>Teleostei</taxon>
        <taxon>Neoteleostei</taxon>
        <taxon>Acanthomorphata</taxon>
        <taxon>Carangaria</taxon>
        <taxon>Pleuronectiformes</taxon>
        <taxon>Pleuronectoidei</taxon>
        <taxon>Pleuronectidae</taxon>
        <taxon>Pleuronectes</taxon>
    </lineage>
</organism>
<feature type="region of interest" description="Disordered" evidence="1">
    <location>
        <begin position="104"/>
        <end position="125"/>
    </location>
</feature>
<evidence type="ECO:0000256" key="1">
    <source>
        <dbReference type="SAM" id="MobiDB-lite"/>
    </source>
</evidence>
<name>A0A9N7YQK6_PLEPL</name>
<keyword evidence="3" id="KW-1185">Reference proteome</keyword>
<evidence type="ECO:0000313" key="2">
    <source>
        <dbReference type="EMBL" id="CAB1433024.1"/>
    </source>
</evidence>
<accession>A0A9N7YQK6</accession>